<dbReference type="Gene3D" id="1.10.150.80">
    <property type="entry name" value="HRDC domain"/>
    <property type="match status" value="1"/>
</dbReference>
<dbReference type="FunFam" id="3.40.50.300:FF:001498">
    <property type="entry name" value="ATP-dependent DNA helicase"/>
    <property type="match status" value="1"/>
</dbReference>
<dbReference type="GO" id="GO:0003678">
    <property type="term" value="F:DNA helicase activity"/>
    <property type="evidence" value="ECO:0007669"/>
    <property type="project" value="InterPro"/>
</dbReference>
<sequence length="839" mass="96429">MAIDQDNKIFQLAESLVNESNRNIFLTGKAGTGKTTFLKHIRQHCIKQIAVTAPTGVAAINAGGATIHSFFQLPLSPFMPEARGFMQNDSMVNKHSLLGRMRLNNEKRKVLQQLELLIIDEISMVRCDTLDAIDTVLRHFRYRNSEPFGGVQVLFIGDMFQLPPIIPDNEWNLLRDFYSSPYFFDSQVMRQFPPVYIEFQKIYRQSDEKFIHLLNEVRHNNLSDAGMELLNSRYDPWFELSSNDGYIFLTTHNYKSDSTNAEELAKLRQKTFSFKAEVTGEFSDKAYPADEKLELKVGAQVMFVKNDKERVKRYFNGKIGTVTKIEDDAIFVQCKYEDDEIEVSKETWENVRYSVDKQTQQLEEEVIGKFVQYPLRLAWAITIHKSQGLTFDKAVIDAGRAFAPGQVYVALSRCTSLNGIVLKSQITPSGLQTDKKIIEFFGHSTTEESLQEQLYQSKKIYQQSLLLALYDFTATIKQCSALNKIVKDNKAAYNAELLLWLDEVEKALNALQTVADKFKLQLNKLFITDELPEENNAIQQRLHSAAGYFIKQLDELMETLKQSPASTDSKMHAKAYNDNLKEVFVLLAEKKYLLQSCIEDFSVNRYYSFKKDFVAPPFYVNAYATASEQKTETPHPDLHKKLRELRNKICEQKNLPIYYVANSATIDEMAFYLPQNLDEIVKIKGFGQAKAKQYGYLFLEVINEYCNEHNVTSSIAGKQSKKERKQKTETVKEDTKNVSYTLFREGNSVEEIAKLRNLAIGTIEGHLIFYIKRGMILIHELVEQEKIVSIQPHIEHFENGASITSIKEKLGDNISYSEIRMVLAAREWERTKGKTDKED</sequence>
<evidence type="ECO:0000313" key="3">
    <source>
        <dbReference type="Proteomes" id="UP000199031"/>
    </source>
</evidence>
<evidence type="ECO:0000313" key="2">
    <source>
        <dbReference type="EMBL" id="SFQ49925.1"/>
    </source>
</evidence>
<dbReference type="InterPro" id="IPR003593">
    <property type="entry name" value="AAA+_ATPase"/>
</dbReference>
<proteinExistence type="predicted"/>
<keyword evidence="3" id="KW-1185">Reference proteome</keyword>
<dbReference type="GO" id="GO:0003676">
    <property type="term" value="F:nucleic acid binding"/>
    <property type="evidence" value="ECO:0007669"/>
    <property type="project" value="InterPro"/>
</dbReference>
<dbReference type="EMBL" id="FOXQ01000015">
    <property type="protein sequence ID" value="SFQ49925.1"/>
    <property type="molecule type" value="Genomic_DNA"/>
</dbReference>
<reference evidence="2 3" key="1">
    <citation type="submission" date="2016-10" db="EMBL/GenBank/DDBJ databases">
        <authorList>
            <person name="de Groot N.N."/>
        </authorList>
    </citation>
    <scope>NUCLEOTIDE SEQUENCE [LARGE SCALE GENOMIC DNA]</scope>
    <source>
        <strain evidence="2 3">DSM 28286</strain>
    </source>
</reference>
<dbReference type="PROSITE" id="PS50967">
    <property type="entry name" value="HRDC"/>
    <property type="match status" value="1"/>
</dbReference>
<dbReference type="InterPro" id="IPR044876">
    <property type="entry name" value="HRDC_dom_sf"/>
</dbReference>
<dbReference type="SMART" id="SM00341">
    <property type="entry name" value="HRDC"/>
    <property type="match status" value="1"/>
</dbReference>
<dbReference type="Pfam" id="PF14493">
    <property type="entry name" value="HTH_40"/>
    <property type="match status" value="1"/>
</dbReference>
<dbReference type="Pfam" id="PF00570">
    <property type="entry name" value="HRDC"/>
    <property type="match status" value="1"/>
</dbReference>
<dbReference type="GO" id="GO:0000166">
    <property type="term" value="F:nucleotide binding"/>
    <property type="evidence" value="ECO:0007669"/>
    <property type="project" value="InterPro"/>
</dbReference>
<dbReference type="GO" id="GO:0006281">
    <property type="term" value="P:DNA repair"/>
    <property type="evidence" value="ECO:0007669"/>
    <property type="project" value="InterPro"/>
</dbReference>
<dbReference type="InterPro" id="IPR002121">
    <property type="entry name" value="HRDC_dom"/>
</dbReference>
<dbReference type="InterPro" id="IPR027417">
    <property type="entry name" value="P-loop_NTPase"/>
</dbReference>
<dbReference type="SMART" id="SM00382">
    <property type="entry name" value="AAA"/>
    <property type="match status" value="1"/>
</dbReference>
<evidence type="ECO:0000259" key="1">
    <source>
        <dbReference type="PROSITE" id="PS50967"/>
    </source>
</evidence>
<dbReference type="InterPro" id="IPR010285">
    <property type="entry name" value="DNA_helicase_pif1-like_DEAD"/>
</dbReference>
<dbReference type="Proteomes" id="UP000199031">
    <property type="component" value="Unassembled WGS sequence"/>
</dbReference>
<dbReference type="Pfam" id="PF05970">
    <property type="entry name" value="PIF1"/>
    <property type="match status" value="1"/>
</dbReference>
<dbReference type="SUPFAM" id="SSF47819">
    <property type="entry name" value="HRDC-like"/>
    <property type="match status" value="1"/>
</dbReference>
<dbReference type="InterPro" id="IPR051055">
    <property type="entry name" value="PIF1_helicase"/>
</dbReference>
<dbReference type="AlphaFoldDB" id="A0A1I5Z0S5"/>
<dbReference type="Gene3D" id="3.40.50.300">
    <property type="entry name" value="P-loop containing nucleotide triphosphate hydrolases"/>
    <property type="match status" value="1"/>
</dbReference>
<dbReference type="Gene3D" id="2.30.30.940">
    <property type="match status" value="1"/>
</dbReference>
<dbReference type="GO" id="GO:0000723">
    <property type="term" value="P:telomere maintenance"/>
    <property type="evidence" value="ECO:0007669"/>
    <property type="project" value="InterPro"/>
</dbReference>
<gene>
    <name evidence="2" type="ORF">SAMN05444277_11548</name>
</gene>
<dbReference type="CDD" id="cd18809">
    <property type="entry name" value="SF1_C_RecD"/>
    <property type="match status" value="1"/>
</dbReference>
<organism evidence="2 3">
    <name type="scientific">Parafilimonas terrae</name>
    <dbReference type="NCBI Taxonomy" id="1465490"/>
    <lineage>
        <taxon>Bacteria</taxon>
        <taxon>Pseudomonadati</taxon>
        <taxon>Bacteroidota</taxon>
        <taxon>Chitinophagia</taxon>
        <taxon>Chitinophagales</taxon>
        <taxon>Chitinophagaceae</taxon>
        <taxon>Parafilimonas</taxon>
    </lineage>
</organism>
<dbReference type="InterPro" id="IPR029491">
    <property type="entry name" value="Helicase_HTH"/>
</dbReference>
<dbReference type="OrthoDB" id="9763659at2"/>
<dbReference type="RefSeq" id="WP_090662466.1">
    <property type="nucleotide sequence ID" value="NZ_FOXQ01000015.1"/>
</dbReference>
<feature type="domain" description="HRDC" evidence="1">
    <location>
        <begin position="632"/>
        <end position="712"/>
    </location>
</feature>
<dbReference type="SUPFAM" id="SSF52540">
    <property type="entry name" value="P-loop containing nucleoside triphosphate hydrolases"/>
    <property type="match status" value="2"/>
</dbReference>
<name>A0A1I5Z0S5_9BACT</name>
<dbReference type="STRING" id="1465490.SAMN05444277_11548"/>
<accession>A0A1I5Z0S5</accession>
<dbReference type="PANTHER" id="PTHR47642">
    <property type="entry name" value="ATP-DEPENDENT DNA HELICASE"/>
    <property type="match status" value="1"/>
</dbReference>
<dbReference type="PANTHER" id="PTHR47642:SF7">
    <property type="entry name" value="ATP-DEPENDENT DNA HELICASE PIF1"/>
    <property type="match status" value="1"/>
</dbReference>
<protein>
    <submittedName>
        <fullName evidence="2">HRDC domain-containing protein</fullName>
    </submittedName>
</protein>
<dbReference type="InterPro" id="IPR010997">
    <property type="entry name" value="HRDC-like_sf"/>
</dbReference>